<evidence type="ECO:0000313" key="2">
    <source>
        <dbReference type="EMBL" id="MYM80953.1"/>
    </source>
</evidence>
<dbReference type="RefSeq" id="WP_161018282.1">
    <property type="nucleotide sequence ID" value="NZ_WWCP01000002.1"/>
</dbReference>
<keyword evidence="1" id="KW-0732">Signal</keyword>
<evidence type="ECO:0000256" key="1">
    <source>
        <dbReference type="SAM" id="SignalP"/>
    </source>
</evidence>
<comment type="caution">
    <text evidence="2">The sequence shown here is derived from an EMBL/GenBank/DDBJ whole genome shotgun (WGS) entry which is preliminary data.</text>
</comment>
<accession>A0A6L8MDV7</accession>
<protein>
    <submittedName>
        <fullName evidence="2">Uncharacterized protein</fullName>
    </submittedName>
</protein>
<feature type="chain" id="PRO_5026718126" evidence="1">
    <location>
        <begin position="20"/>
        <end position="220"/>
    </location>
</feature>
<sequence length="220" mass="24943">MKNLFLFAATLSVAVCASATDLDLKIAYYSKVITPEGVTREARYEDTMLRRAGHVWTMRVLPAHAAEHHDDQPGAHKHFNHVVLARHVVQEGGKTRIEFIDAHDKDVVAIPPSEYGNVSFDGSWDHAYYLLDSKRLKTMPLSSRPSAVAGARWREREDKGLFERVLWDDQRQIPLAIESGDKAGTFVNRVDITVQPGLTRDLPWQKLKGYSQKEFADFLD</sequence>
<dbReference type="EMBL" id="WWCP01000002">
    <property type="protein sequence ID" value="MYM80953.1"/>
    <property type="molecule type" value="Genomic_DNA"/>
</dbReference>
<organism evidence="2 3">
    <name type="scientific">Duganella lactea</name>
    <dbReference type="NCBI Taxonomy" id="2692173"/>
    <lineage>
        <taxon>Bacteria</taxon>
        <taxon>Pseudomonadati</taxon>
        <taxon>Pseudomonadota</taxon>
        <taxon>Betaproteobacteria</taxon>
        <taxon>Burkholderiales</taxon>
        <taxon>Oxalobacteraceae</taxon>
        <taxon>Telluria group</taxon>
        <taxon>Duganella</taxon>
    </lineage>
</organism>
<evidence type="ECO:0000313" key="3">
    <source>
        <dbReference type="Proteomes" id="UP000474565"/>
    </source>
</evidence>
<dbReference type="AlphaFoldDB" id="A0A6L8MDV7"/>
<proteinExistence type="predicted"/>
<name>A0A6L8MDV7_9BURK</name>
<feature type="signal peptide" evidence="1">
    <location>
        <begin position="1"/>
        <end position="19"/>
    </location>
</feature>
<dbReference type="Proteomes" id="UP000474565">
    <property type="component" value="Unassembled WGS sequence"/>
</dbReference>
<gene>
    <name evidence="2" type="ORF">GTP44_03120</name>
</gene>
<reference evidence="2 3" key="1">
    <citation type="submission" date="2019-12" db="EMBL/GenBank/DDBJ databases">
        <title>Novel species isolated from a subtropical stream in China.</title>
        <authorList>
            <person name="Lu H."/>
        </authorList>
    </citation>
    <scope>NUCLEOTIDE SEQUENCE [LARGE SCALE GENOMIC DNA]</scope>
    <source>
        <strain evidence="2 3">FT50W</strain>
    </source>
</reference>